<organism evidence="1 2">
    <name type="scientific">Blastopirellula marina</name>
    <dbReference type="NCBI Taxonomy" id="124"/>
    <lineage>
        <taxon>Bacteria</taxon>
        <taxon>Pseudomonadati</taxon>
        <taxon>Planctomycetota</taxon>
        <taxon>Planctomycetia</taxon>
        <taxon>Pirellulales</taxon>
        <taxon>Pirellulaceae</taxon>
        <taxon>Blastopirellula</taxon>
    </lineage>
</organism>
<dbReference type="GO" id="GO:0016853">
    <property type="term" value="F:isomerase activity"/>
    <property type="evidence" value="ECO:0007669"/>
    <property type="project" value="InterPro"/>
</dbReference>
<dbReference type="OrthoDB" id="269806at2"/>
<reference evidence="1 2" key="1">
    <citation type="submission" date="2018-02" db="EMBL/GenBank/DDBJ databases">
        <title>Comparative genomes isolates from brazilian mangrove.</title>
        <authorList>
            <person name="Araujo J.E."/>
            <person name="Taketani R.G."/>
            <person name="Silva M.C.P."/>
            <person name="Loureco M.V."/>
            <person name="Andreote F.D."/>
        </authorList>
    </citation>
    <scope>NUCLEOTIDE SEQUENCE [LARGE SCALE GENOMIC DNA]</scope>
    <source>
        <strain evidence="1 2">HEX-2 MGV</strain>
    </source>
</reference>
<name>A0A2S8F5S4_9BACT</name>
<protein>
    <submittedName>
        <fullName evidence="1">Uncharacterized protein</fullName>
    </submittedName>
</protein>
<dbReference type="InterPro" id="IPR036569">
    <property type="entry name" value="RpiB_LacA_LacB_sf"/>
</dbReference>
<dbReference type="GO" id="GO:0005975">
    <property type="term" value="P:carbohydrate metabolic process"/>
    <property type="evidence" value="ECO:0007669"/>
    <property type="project" value="InterPro"/>
</dbReference>
<accession>A0A2S8F5S4</accession>
<comment type="caution">
    <text evidence="1">The sequence shown here is derived from an EMBL/GenBank/DDBJ whole genome shotgun (WGS) entry which is preliminary data.</text>
</comment>
<dbReference type="Gene3D" id="3.40.1400.10">
    <property type="entry name" value="Sugar-phosphate isomerase, RpiB/LacA/LacB"/>
    <property type="match status" value="1"/>
</dbReference>
<evidence type="ECO:0000313" key="1">
    <source>
        <dbReference type="EMBL" id="PQO27515.1"/>
    </source>
</evidence>
<dbReference type="Proteomes" id="UP000240009">
    <property type="component" value="Unassembled WGS sequence"/>
</dbReference>
<evidence type="ECO:0000313" key="2">
    <source>
        <dbReference type="Proteomes" id="UP000240009"/>
    </source>
</evidence>
<proteinExistence type="predicted"/>
<gene>
    <name evidence="1" type="ORF">C5Y96_18460</name>
</gene>
<dbReference type="RefSeq" id="WP_105356352.1">
    <property type="nucleotide sequence ID" value="NZ_PUIA01000057.1"/>
</dbReference>
<dbReference type="EMBL" id="PUIA01000057">
    <property type="protein sequence ID" value="PQO27515.1"/>
    <property type="molecule type" value="Genomic_DNA"/>
</dbReference>
<dbReference type="AlphaFoldDB" id="A0A2S8F5S4"/>
<sequence length="220" mass="23733">MQSNFCSQDIERIVRMVVERLMREGSAAPPTVTATATTGELRLDVKLVTVETLKGKLNDSITVLCVPTKTVVTPAVKDELKQRGVELRRIDETDCGQKQTTPAVVNAAKQSVSTAWQSTARTEQVGSLNQAVDRAIAMAKSDQMAVILSEQPELAVAAANRTSGIRAMVACGSHDWQAAAKSLGANLVVCHPGQWQDSDVPRLLTTLWNLRGTAGPNWIK</sequence>